<accession>A0A4D9E3D1</accession>
<protein>
    <submittedName>
        <fullName evidence="1">Relaxin-3</fullName>
    </submittedName>
</protein>
<organism evidence="1 2">
    <name type="scientific">Platysternon megacephalum</name>
    <name type="common">big-headed turtle</name>
    <dbReference type="NCBI Taxonomy" id="55544"/>
    <lineage>
        <taxon>Eukaryota</taxon>
        <taxon>Metazoa</taxon>
        <taxon>Chordata</taxon>
        <taxon>Craniata</taxon>
        <taxon>Vertebrata</taxon>
        <taxon>Euteleostomi</taxon>
        <taxon>Archelosauria</taxon>
        <taxon>Testudinata</taxon>
        <taxon>Testudines</taxon>
        <taxon>Cryptodira</taxon>
        <taxon>Durocryptodira</taxon>
        <taxon>Testudinoidea</taxon>
        <taxon>Platysternidae</taxon>
        <taxon>Platysternon</taxon>
    </lineage>
</organism>
<reference evidence="1 2" key="2">
    <citation type="submission" date="2019-04" db="EMBL/GenBank/DDBJ databases">
        <title>The genome sequence of big-headed turtle.</title>
        <authorList>
            <person name="Gong S."/>
        </authorList>
    </citation>
    <scope>NUCLEOTIDE SEQUENCE [LARGE SCALE GENOMIC DNA]</scope>
    <source>
        <strain evidence="1">DO16091913</strain>
        <tissue evidence="1">Muscle</tissue>
    </source>
</reference>
<evidence type="ECO:0000313" key="2">
    <source>
        <dbReference type="Proteomes" id="UP000297703"/>
    </source>
</evidence>
<name>A0A4D9E3D1_9SAUR</name>
<proteinExistence type="predicted"/>
<evidence type="ECO:0000313" key="1">
    <source>
        <dbReference type="EMBL" id="TFK02662.1"/>
    </source>
</evidence>
<dbReference type="Proteomes" id="UP000297703">
    <property type="component" value="Unassembled WGS sequence"/>
</dbReference>
<dbReference type="AlphaFoldDB" id="A0A4D9E3D1"/>
<gene>
    <name evidence="1" type="ORF">DR999_PMT15011</name>
</gene>
<reference evidence="1 2" key="1">
    <citation type="submission" date="2019-04" db="EMBL/GenBank/DDBJ databases">
        <title>Draft genome of the big-headed turtle Platysternon megacephalum.</title>
        <authorList>
            <person name="Gong S."/>
        </authorList>
    </citation>
    <scope>NUCLEOTIDE SEQUENCE [LARGE SCALE GENOMIC DNA]</scope>
    <source>
        <strain evidence="1">DO16091913</strain>
        <tissue evidence="1">Muscle</tissue>
    </source>
</reference>
<sequence>MLNSKTKTQKPCISLLECSKIPPLHLNSLQEYTVSRGRKLDSRPQIQAHFSRAKIRSLSFYFLGLMQKFIRSVLILSFPEDLDQTVEIFQEQQVCSIIQKAANLIVSAGP</sequence>
<comment type="caution">
    <text evidence="1">The sequence shown here is derived from an EMBL/GenBank/DDBJ whole genome shotgun (WGS) entry which is preliminary data.</text>
</comment>
<dbReference type="EMBL" id="QXTE01000180">
    <property type="protein sequence ID" value="TFK02662.1"/>
    <property type="molecule type" value="Genomic_DNA"/>
</dbReference>
<keyword evidence="2" id="KW-1185">Reference proteome</keyword>